<evidence type="ECO:0000259" key="4">
    <source>
        <dbReference type="Pfam" id="PF24850"/>
    </source>
</evidence>
<accession>A0ABT9XM02</accession>
<evidence type="ECO:0000313" key="6">
    <source>
        <dbReference type="Proteomes" id="UP001232973"/>
    </source>
</evidence>
<dbReference type="InterPro" id="IPR055399">
    <property type="entry name" value="CC_BshC"/>
</dbReference>
<evidence type="ECO:0000256" key="1">
    <source>
        <dbReference type="ARBA" id="ARBA00022598"/>
    </source>
</evidence>
<dbReference type="PIRSF" id="PIRSF012535">
    <property type="entry name" value="UCP012535"/>
    <property type="match status" value="1"/>
</dbReference>
<dbReference type="EMBL" id="JAUSTP010000035">
    <property type="protein sequence ID" value="MDQ0191252.1"/>
    <property type="molecule type" value="Genomic_DNA"/>
</dbReference>
<comment type="similarity">
    <text evidence="2">Belongs to the BshC family.</text>
</comment>
<dbReference type="NCBIfam" id="TIGR03998">
    <property type="entry name" value="thiol_BshC"/>
    <property type="match status" value="1"/>
</dbReference>
<dbReference type="EC" id="6.-.-.-" evidence="2"/>
<dbReference type="Proteomes" id="UP001232973">
    <property type="component" value="Unassembled WGS sequence"/>
</dbReference>
<evidence type="ECO:0000256" key="2">
    <source>
        <dbReference type="HAMAP-Rule" id="MF_01867"/>
    </source>
</evidence>
<keyword evidence="1 2" id="KW-0436">Ligase</keyword>
<dbReference type="Pfam" id="PF10079">
    <property type="entry name" value="Rossmann-like_BshC"/>
    <property type="match status" value="1"/>
</dbReference>
<reference evidence="5 6" key="1">
    <citation type="submission" date="2023-07" db="EMBL/GenBank/DDBJ databases">
        <title>Genomic Encyclopedia of Type Strains, Phase IV (KMG-IV): sequencing the most valuable type-strain genomes for metagenomic binning, comparative biology and taxonomic classification.</title>
        <authorList>
            <person name="Goeker M."/>
        </authorList>
    </citation>
    <scope>NUCLEOTIDE SEQUENCE [LARGE SCALE GENOMIC DNA]</scope>
    <source>
        <strain evidence="5 6">DSM 4006</strain>
    </source>
</reference>
<evidence type="ECO:0000259" key="3">
    <source>
        <dbReference type="Pfam" id="PF10079"/>
    </source>
</evidence>
<comment type="caution">
    <text evidence="5">The sequence shown here is derived from an EMBL/GenBank/DDBJ whole genome shotgun (WGS) entry which is preliminary data.</text>
</comment>
<dbReference type="Pfam" id="PF24850">
    <property type="entry name" value="CC_BshC"/>
    <property type="match status" value="1"/>
</dbReference>
<keyword evidence="6" id="KW-1185">Reference proteome</keyword>
<feature type="domain" description="Bacillithiol biosynthesis BshC C-terminal coiled-coil" evidence="4">
    <location>
        <begin position="390"/>
        <end position="527"/>
    </location>
</feature>
<feature type="domain" description="Bacillithiol biosynthesis BshC N-terminal Rossmann-like" evidence="3">
    <location>
        <begin position="12"/>
        <end position="383"/>
    </location>
</feature>
<organism evidence="5 6">
    <name type="scientific">Alicyclobacillus cycloheptanicus</name>
    <dbReference type="NCBI Taxonomy" id="1457"/>
    <lineage>
        <taxon>Bacteria</taxon>
        <taxon>Bacillati</taxon>
        <taxon>Bacillota</taxon>
        <taxon>Bacilli</taxon>
        <taxon>Bacillales</taxon>
        <taxon>Alicyclobacillaceae</taxon>
        <taxon>Alicyclobacillus</taxon>
    </lineage>
</organism>
<sequence length="548" mass="61944">MKWTARIEPTGNELADLHTTAFDRVAHLYDGQDPHKLETYEARANRIAPLFTQEHRAALVAALRPHLEAIGASGAALDRLEQLRDARAVAVVTGQQAGLFTGPLYAIYKALSAVGLAERLTRELQRPVVPIFWVASEDHDWAEVNHAYVLDAQDGVQRIQWPRDPQAHQMVYHHALLQEDVDAVIQEAYRVVPEGPMKSEVLRMFRAAWTAGDSLSMWFARVMAELFQSFGLVMLDPCLPALRALVRPVWRTAMERVDDVQAALEAAYADVQAMGVEPAVVRDRENATLFYVQDGKRFVLETDGPGRLRVRGAGLSKPVEVWQQIAEESPDAFSSNVLLRPVVQDFLLPTLAYVGGPAEIAYHALSRAVFHVHGRELPPLLLRQRMTWYPASVLRNMAKWHVDAARLTGPTDLVSPRLKDLGFASIQAELERMREETVRRWDDFAARIGELGPQVRTMATAQADRELAGIRKLESKVRRLFEQRHEAALQQLRHIERWLWTDGHAQERRLSPLNMLVRHGVEWVAQLPAWGDYPNVGTFYHVEDGQAE</sequence>
<proteinExistence type="inferred from homology"/>
<dbReference type="HAMAP" id="MF_01867">
    <property type="entry name" value="BshC"/>
    <property type="match status" value="1"/>
</dbReference>
<name>A0ABT9XM02_9BACL</name>
<dbReference type="InterPro" id="IPR055398">
    <property type="entry name" value="Rossmann-like_BshC"/>
</dbReference>
<protein>
    <recommendedName>
        <fullName evidence="2">Putative cysteine ligase BshC</fullName>
        <ecNumber evidence="2">6.-.-.-</ecNumber>
    </recommendedName>
</protein>
<comment type="function">
    <text evidence="2">Involved in bacillithiol (BSH) biosynthesis. May catalyze the last step of the pathway, the addition of cysteine to glucosamine malate (GlcN-Mal) to generate BSH.</text>
</comment>
<dbReference type="RefSeq" id="WP_274456251.1">
    <property type="nucleotide sequence ID" value="NZ_CP067097.1"/>
</dbReference>
<gene>
    <name evidence="2" type="primary">bshC</name>
    <name evidence="5" type="ORF">J2S03_003121</name>
</gene>
<dbReference type="InterPro" id="IPR011199">
    <property type="entry name" value="Bacillithiol_biosynth_BshC"/>
</dbReference>
<evidence type="ECO:0000313" key="5">
    <source>
        <dbReference type="EMBL" id="MDQ0191252.1"/>
    </source>
</evidence>